<dbReference type="OrthoDB" id="444127at2759"/>
<dbReference type="EMBL" id="KZ613847">
    <property type="protein sequence ID" value="PMD57322.1"/>
    <property type="molecule type" value="Genomic_DNA"/>
</dbReference>
<keyword evidence="3" id="KW-1185">Reference proteome</keyword>
<reference evidence="2 3" key="1">
    <citation type="submission" date="2016-04" db="EMBL/GenBank/DDBJ databases">
        <title>A degradative enzymes factory behind the ericoid mycorrhizal symbiosis.</title>
        <authorList>
            <consortium name="DOE Joint Genome Institute"/>
            <person name="Martino E."/>
            <person name="Morin E."/>
            <person name="Grelet G."/>
            <person name="Kuo A."/>
            <person name="Kohler A."/>
            <person name="Daghino S."/>
            <person name="Barry K."/>
            <person name="Choi C."/>
            <person name="Cichocki N."/>
            <person name="Clum A."/>
            <person name="Copeland A."/>
            <person name="Hainaut M."/>
            <person name="Haridas S."/>
            <person name="Labutti K."/>
            <person name="Lindquist E."/>
            <person name="Lipzen A."/>
            <person name="Khouja H.-R."/>
            <person name="Murat C."/>
            <person name="Ohm R."/>
            <person name="Olson A."/>
            <person name="Spatafora J."/>
            <person name="Veneault-Fourrey C."/>
            <person name="Henrissat B."/>
            <person name="Grigoriev I."/>
            <person name="Martin F."/>
            <person name="Perotto S."/>
        </authorList>
    </citation>
    <scope>NUCLEOTIDE SEQUENCE [LARGE SCALE GENOMIC DNA]</scope>
    <source>
        <strain evidence="2 3">E</strain>
    </source>
</reference>
<dbReference type="GO" id="GO:0044550">
    <property type="term" value="P:secondary metabolite biosynthetic process"/>
    <property type="evidence" value="ECO:0007669"/>
    <property type="project" value="TreeGrafter"/>
</dbReference>
<name>A0A2J6T2S5_9HELO</name>
<evidence type="ECO:0008006" key="4">
    <source>
        <dbReference type="Google" id="ProtNLM"/>
    </source>
</evidence>
<dbReference type="RefSeq" id="XP_024734226.1">
    <property type="nucleotide sequence ID" value="XM_024872935.1"/>
</dbReference>
<dbReference type="Proteomes" id="UP000235371">
    <property type="component" value="Unassembled WGS sequence"/>
</dbReference>
<dbReference type="Pfam" id="PF02458">
    <property type="entry name" value="Transferase"/>
    <property type="match status" value="1"/>
</dbReference>
<feature type="non-terminal residue" evidence="2">
    <location>
        <position position="1"/>
    </location>
</feature>
<sequence length="508" mass="55978">VTSSTNIFPESTQGGGIFVPLSIFDNASTSFARCAAAWFYDPPSSPASVLSASHLQISLSKTLNYYRQWCGRLSYATPKPNGSHNHRYQRIWVTYNTSTDIGIPFVTAKSPKSLSKFLPSISTRRFSLKAWDASQLPAAELLPKSKLSVSEDRDAPNVIIQFTTFACGSTAVAIEITHCFADAVSLSRFAKDWSHMSSCMFRNEHLPALTPIFDPQRLDSFAAGDIDTFSPDPSIVTKARSLPQHRYDWHLQVQGQPWPTHTPADFDTSLTLSPSTPIPWHQWDTKATISHHVLHFSAQEILNIYSLATSPSSGTLVKISKHDALLAHIWSHITLARQIPENTIVYLDMTFGLRPRVSPPLPDSFLGSPITHAAIPSTVASSPPSISSLAQMIRKTLAIFTPEAVANHLHDVAFEVAPQRLWRACLGREHVLLTTWVHAGVYEVNFGGGGPRHVEAVMPSCDGLVEVMEASDVRREGGERADWISEGVDVSVYLEAETMKRLLLDGDL</sequence>
<dbReference type="GeneID" id="36581015"/>
<dbReference type="PANTHER" id="PTHR31642">
    <property type="entry name" value="TRICHOTHECENE 3-O-ACETYLTRANSFERASE"/>
    <property type="match status" value="1"/>
</dbReference>
<dbReference type="InterPro" id="IPR050317">
    <property type="entry name" value="Plant_Fungal_Acyltransferase"/>
</dbReference>
<proteinExistence type="predicted"/>
<dbReference type="STRING" id="1095630.A0A2J6T2S5"/>
<feature type="non-terminal residue" evidence="2">
    <location>
        <position position="508"/>
    </location>
</feature>
<dbReference type="InterPro" id="IPR023213">
    <property type="entry name" value="CAT-like_dom_sf"/>
</dbReference>
<evidence type="ECO:0000313" key="3">
    <source>
        <dbReference type="Proteomes" id="UP000235371"/>
    </source>
</evidence>
<keyword evidence="1" id="KW-0808">Transferase</keyword>
<evidence type="ECO:0000256" key="1">
    <source>
        <dbReference type="ARBA" id="ARBA00022679"/>
    </source>
</evidence>
<protein>
    <recommendedName>
        <fullName evidence="4">Transferase family protein</fullName>
    </recommendedName>
</protein>
<accession>A0A2J6T2S5</accession>
<dbReference type="Gene3D" id="3.30.559.10">
    <property type="entry name" value="Chloramphenicol acetyltransferase-like domain"/>
    <property type="match status" value="2"/>
</dbReference>
<dbReference type="PANTHER" id="PTHR31642:SF310">
    <property type="entry name" value="FATTY ALCOHOL:CAFFEOYL-COA ACYLTRANSFERASE"/>
    <property type="match status" value="1"/>
</dbReference>
<gene>
    <name evidence="2" type="ORF">K444DRAFT_476059</name>
</gene>
<dbReference type="InParanoid" id="A0A2J6T2S5"/>
<organism evidence="2 3">
    <name type="scientific">Hyaloscypha bicolor E</name>
    <dbReference type="NCBI Taxonomy" id="1095630"/>
    <lineage>
        <taxon>Eukaryota</taxon>
        <taxon>Fungi</taxon>
        <taxon>Dikarya</taxon>
        <taxon>Ascomycota</taxon>
        <taxon>Pezizomycotina</taxon>
        <taxon>Leotiomycetes</taxon>
        <taxon>Helotiales</taxon>
        <taxon>Hyaloscyphaceae</taxon>
        <taxon>Hyaloscypha</taxon>
        <taxon>Hyaloscypha bicolor</taxon>
    </lineage>
</organism>
<dbReference type="GO" id="GO:0016747">
    <property type="term" value="F:acyltransferase activity, transferring groups other than amino-acyl groups"/>
    <property type="evidence" value="ECO:0007669"/>
    <property type="project" value="TreeGrafter"/>
</dbReference>
<evidence type="ECO:0000313" key="2">
    <source>
        <dbReference type="EMBL" id="PMD57322.1"/>
    </source>
</evidence>
<dbReference type="AlphaFoldDB" id="A0A2J6T2S5"/>